<reference evidence="18" key="2">
    <citation type="submission" date="2025-08" db="UniProtKB">
        <authorList>
            <consortium name="RefSeq"/>
        </authorList>
    </citation>
    <scope>IDENTIFICATION</scope>
    <source>
        <tissue evidence="18">Leaves</tissue>
    </source>
</reference>
<keyword evidence="9 13" id="KW-0560">Oxidoreductase</keyword>
<dbReference type="PROSITE" id="PS00080">
    <property type="entry name" value="MULTICOPPER_OXIDASE2"/>
    <property type="match status" value="1"/>
</dbReference>
<evidence type="ECO:0000259" key="14">
    <source>
        <dbReference type="Pfam" id="PF00394"/>
    </source>
</evidence>
<evidence type="ECO:0000256" key="6">
    <source>
        <dbReference type="ARBA" id="ARBA00022525"/>
    </source>
</evidence>
<dbReference type="GO" id="GO:0046274">
    <property type="term" value="P:lignin catabolic process"/>
    <property type="evidence" value="ECO:0007669"/>
    <property type="project" value="UniProtKB-KW"/>
</dbReference>
<dbReference type="PANTHER" id="PTHR11709">
    <property type="entry name" value="MULTI-COPPER OXIDASE"/>
    <property type="match status" value="1"/>
</dbReference>
<evidence type="ECO:0000256" key="10">
    <source>
        <dbReference type="ARBA" id="ARBA00023008"/>
    </source>
</evidence>
<dbReference type="Pfam" id="PF07732">
    <property type="entry name" value="Cu-oxidase_3"/>
    <property type="match status" value="1"/>
</dbReference>
<evidence type="ECO:0000256" key="9">
    <source>
        <dbReference type="ARBA" id="ARBA00023002"/>
    </source>
</evidence>
<dbReference type="OrthoDB" id="2121828at2759"/>
<comment type="function">
    <text evidence="13">Lignin degradation and detoxification of lignin-derived products.</text>
</comment>
<evidence type="ECO:0000256" key="4">
    <source>
        <dbReference type="ARBA" id="ARBA00012297"/>
    </source>
</evidence>
<dbReference type="InterPro" id="IPR034289">
    <property type="entry name" value="CuRO_3_LCC"/>
</dbReference>
<dbReference type="PANTHER" id="PTHR11709:SF443">
    <property type="entry name" value="LACCASE-15"/>
    <property type="match status" value="1"/>
</dbReference>
<dbReference type="InterPro" id="IPR034288">
    <property type="entry name" value="CuRO_1_LCC"/>
</dbReference>
<feature type="domain" description="Plastocyanin-like" evidence="16">
    <location>
        <begin position="35"/>
        <end position="149"/>
    </location>
</feature>
<proteinExistence type="inferred from homology"/>
<dbReference type="CDD" id="cd13897">
    <property type="entry name" value="CuRO_3_LCC_plant"/>
    <property type="match status" value="1"/>
</dbReference>
<dbReference type="GeneID" id="113711075"/>
<evidence type="ECO:0000259" key="15">
    <source>
        <dbReference type="Pfam" id="PF07731"/>
    </source>
</evidence>
<dbReference type="InterPro" id="IPR034285">
    <property type="entry name" value="CuRO_2_LCC"/>
</dbReference>
<dbReference type="Pfam" id="PF07731">
    <property type="entry name" value="Cu-oxidase_2"/>
    <property type="match status" value="1"/>
</dbReference>
<comment type="cofactor">
    <cofactor evidence="13">
        <name>Cu cation</name>
        <dbReference type="ChEBI" id="CHEBI:23378"/>
    </cofactor>
    <text evidence="13">Binds 4 Cu cations per monomer.</text>
</comment>
<evidence type="ECO:0000313" key="18">
    <source>
        <dbReference type="RefSeq" id="XP_027090019.1"/>
    </source>
</evidence>
<feature type="domain" description="Plastocyanin-like" evidence="15">
    <location>
        <begin position="420"/>
        <end position="553"/>
    </location>
</feature>
<dbReference type="GO" id="GO:0005507">
    <property type="term" value="F:copper ion binding"/>
    <property type="evidence" value="ECO:0007669"/>
    <property type="project" value="InterPro"/>
</dbReference>
<dbReference type="InterPro" id="IPR045087">
    <property type="entry name" value="Cu-oxidase_fam"/>
</dbReference>
<feature type="domain" description="Plastocyanin-like" evidence="14">
    <location>
        <begin position="163"/>
        <end position="314"/>
    </location>
</feature>
<name>A0A6P6UHN0_COFAR</name>
<dbReference type="RefSeq" id="XP_027090019.1">
    <property type="nucleotide sequence ID" value="XM_027234218.2"/>
</dbReference>
<dbReference type="GO" id="GO:0048046">
    <property type="term" value="C:apoplast"/>
    <property type="evidence" value="ECO:0007669"/>
    <property type="project" value="UniProtKB-SubCell"/>
</dbReference>
<dbReference type="Pfam" id="PF00394">
    <property type="entry name" value="Cu-oxidase"/>
    <property type="match status" value="1"/>
</dbReference>
<dbReference type="InterPro" id="IPR008972">
    <property type="entry name" value="Cupredoxin"/>
</dbReference>
<keyword evidence="11" id="KW-0325">Glycoprotein</keyword>
<keyword evidence="6 13" id="KW-0964">Secreted</keyword>
<dbReference type="InterPro" id="IPR011707">
    <property type="entry name" value="Cu-oxidase-like_N"/>
</dbReference>
<dbReference type="PROSITE" id="PS00079">
    <property type="entry name" value="MULTICOPPER_OXIDASE1"/>
    <property type="match status" value="1"/>
</dbReference>
<evidence type="ECO:0000256" key="2">
    <source>
        <dbReference type="ARBA" id="ARBA00004271"/>
    </source>
</evidence>
<keyword evidence="10 13" id="KW-0186">Copper</keyword>
<organism evidence="17 18">
    <name type="scientific">Coffea arabica</name>
    <name type="common">Arabian coffee</name>
    <dbReference type="NCBI Taxonomy" id="13443"/>
    <lineage>
        <taxon>Eukaryota</taxon>
        <taxon>Viridiplantae</taxon>
        <taxon>Streptophyta</taxon>
        <taxon>Embryophyta</taxon>
        <taxon>Tracheophyta</taxon>
        <taxon>Spermatophyta</taxon>
        <taxon>Magnoliopsida</taxon>
        <taxon>eudicotyledons</taxon>
        <taxon>Gunneridae</taxon>
        <taxon>Pentapetalae</taxon>
        <taxon>asterids</taxon>
        <taxon>lamiids</taxon>
        <taxon>Gentianales</taxon>
        <taxon>Rubiaceae</taxon>
        <taxon>Ixoroideae</taxon>
        <taxon>Gardenieae complex</taxon>
        <taxon>Bertiereae - Coffeeae clade</taxon>
        <taxon>Coffeeae</taxon>
        <taxon>Coffea</taxon>
    </lineage>
</organism>
<protein>
    <recommendedName>
        <fullName evidence="4 13">Laccase</fullName>
        <ecNumber evidence="4 13">1.10.3.2</ecNumber>
    </recommendedName>
    <alternativeName>
        <fullName evidence="13">Benzenediol:oxygen oxidoreductase</fullName>
    </alternativeName>
    <alternativeName>
        <fullName evidence="13">Diphenol oxidase</fullName>
    </alternativeName>
    <alternativeName>
        <fullName evidence="13">Urishiol oxidase</fullName>
    </alternativeName>
</protein>
<dbReference type="FunFam" id="2.60.40.420:FF:000049">
    <property type="entry name" value="Laccase"/>
    <property type="match status" value="1"/>
</dbReference>
<gene>
    <name evidence="18" type="primary">LOC113711075</name>
</gene>
<dbReference type="InterPro" id="IPR002355">
    <property type="entry name" value="Cu_oxidase_Cu_BS"/>
</dbReference>
<comment type="catalytic activity">
    <reaction evidence="1 13">
        <text>4 hydroquinone + O2 = 4 benzosemiquinone + 2 H2O</text>
        <dbReference type="Rhea" id="RHEA:11276"/>
        <dbReference type="ChEBI" id="CHEBI:15377"/>
        <dbReference type="ChEBI" id="CHEBI:15379"/>
        <dbReference type="ChEBI" id="CHEBI:17594"/>
        <dbReference type="ChEBI" id="CHEBI:17977"/>
        <dbReference type="EC" id="1.10.3.2"/>
    </reaction>
</comment>
<sequence length="570" mass="63848">MMSGMRVLILQVVVFLLLGGPLPTQALTHRYKFVVKEAPYTKLCSTKNILTVNGQFPGPTLRLRQGDTAFVHVHNKGKENITIHWHGVKQPRFPWSDGPEYITQCPMRPGTKFTQKIVLSDEIGTLWWHAHSDWSRATVHGLLVVYPKKGSSYPLGFPKLQAEVPMILGEWWKSDIQEVLTEFSSSGGEPNVSDAFLINGQPGLLYPCSRQDSYKLTVDYGKTYLLRMVNAAMNNILFFSIAKHRITVVGSDGSYTKPLNSGYIAISPGQTIDFLLHANQSPNLYYMAAKAYNSASSVTFDNTTTTAILEYRGNYTPPSSPSFPSLPTFKDTIASANFTGSLRSLASKEFPVDVPKNVTTNLFFTLSIKSLPCETNNTCKGPRGNRFAATVNNMSFVSPKIDILQAYYNQINGVYKPNFPSFPPLVFNYTARNLSVSLQTPTRTTKVKVLEYNSHVELVYQATNLVAGIDHPMHLHGHSFYVVGWGFGNFDKDKDPKNYNLEDPPLMNTIAVPKNAWTAIRFKANNPGVWLMHCHLERHISWGMEMTFIVKNGKRPQEKLLPPPPDMPLC</sequence>
<evidence type="ECO:0000256" key="13">
    <source>
        <dbReference type="RuleBase" id="RU361119"/>
    </source>
</evidence>
<keyword evidence="7 13" id="KW-0479">Metal-binding</keyword>
<evidence type="ECO:0000256" key="11">
    <source>
        <dbReference type="ARBA" id="ARBA00023180"/>
    </source>
</evidence>
<dbReference type="NCBIfam" id="TIGR03389">
    <property type="entry name" value="laccase"/>
    <property type="match status" value="1"/>
</dbReference>
<keyword evidence="5 13" id="KW-0052">Apoplast</keyword>
<feature type="chain" id="PRO_5028500794" description="Laccase" evidence="13">
    <location>
        <begin position="27"/>
        <end position="570"/>
    </location>
</feature>
<dbReference type="EC" id="1.10.3.2" evidence="4 13"/>
<dbReference type="CDD" id="cd13875">
    <property type="entry name" value="CuRO_2_LCC_plant"/>
    <property type="match status" value="1"/>
</dbReference>
<dbReference type="Proteomes" id="UP001652660">
    <property type="component" value="Chromosome 10e"/>
</dbReference>
<keyword evidence="13" id="KW-0732">Signal</keyword>
<dbReference type="CDD" id="cd13849">
    <property type="entry name" value="CuRO_1_LCC_plant"/>
    <property type="match status" value="1"/>
</dbReference>
<dbReference type="InterPro" id="IPR033138">
    <property type="entry name" value="Cu_oxidase_CS"/>
</dbReference>
<keyword evidence="8 13" id="KW-0677">Repeat</keyword>
<evidence type="ECO:0000256" key="12">
    <source>
        <dbReference type="ARBA" id="ARBA00023185"/>
    </source>
</evidence>
<evidence type="ECO:0000313" key="17">
    <source>
        <dbReference type="Proteomes" id="UP001652660"/>
    </source>
</evidence>
<dbReference type="InterPro" id="IPR011706">
    <property type="entry name" value="Cu-oxidase_C"/>
</dbReference>
<dbReference type="SUPFAM" id="SSF49503">
    <property type="entry name" value="Cupredoxins"/>
    <property type="match status" value="3"/>
</dbReference>
<reference evidence="17" key="1">
    <citation type="journal article" date="2025" name="Foods">
        <title>Unveiling the Microbial Signatures of Arabica Coffee Cherries: Insights into Ripeness Specific Diversity, Functional Traits, and Implications for Quality and Safety.</title>
        <authorList>
            <consortium name="RefSeq"/>
            <person name="Tenea G.N."/>
            <person name="Cifuentes V."/>
            <person name="Reyes P."/>
            <person name="Cevallos-Vallejos M."/>
        </authorList>
    </citation>
    <scope>NUCLEOTIDE SEQUENCE [LARGE SCALE GENOMIC DNA]</scope>
</reference>
<evidence type="ECO:0000256" key="1">
    <source>
        <dbReference type="ARBA" id="ARBA00000349"/>
    </source>
</evidence>
<keyword evidence="17" id="KW-1185">Reference proteome</keyword>
<dbReference type="Gene3D" id="2.60.40.420">
    <property type="entry name" value="Cupredoxins - blue copper proteins"/>
    <property type="match status" value="3"/>
</dbReference>
<evidence type="ECO:0000256" key="3">
    <source>
        <dbReference type="ARBA" id="ARBA00010609"/>
    </source>
</evidence>
<comment type="similarity">
    <text evidence="3 13">Belongs to the multicopper oxidase family.</text>
</comment>
<dbReference type="GO" id="GO:0052716">
    <property type="term" value="F:hydroquinone:oxygen oxidoreductase activity"/>
    <property type="evidence" value="ECO:0007669"/>
    <property type="project" value="UniProtKB-EC"/>
</dbReference>
<evidence type="ECO:0000256" key="8">
    <source>
        <dbReference type="ARBA" id="ARBA00022737"/>
    </source>
</evidence>
<dbReference type="InterPro" id="IPR001117">
    <property type="entry name" value="Cu-oxidase_2nd"/>
</dbReference>
<keyword evidence="12 13" id="KW-0439">Lignin degradation</keyword>
<dbReference type="InterPro" id="IPR017761">
    <property type="entry name" value="Laccase"/>
</dbReference>
<evidence type="ECO:0000259" key="16">
    <source>
        <dbReference type="Pfam" id="PF07732"/>
    </source>
</evidence>
<accession>A0A6P6UHN0</accession>
<feature type="signal peptide" evidence="13">
    <location>
        <begin position="1"/>
        <end position="26"/>
    </location>
</feature>
<comment type="subcellular location">
    <subcellularLocation>
        <location evidence="2 13">Secreted</location>
        <location evidence="2 13">Extracellular space</location>
        <location evidence="2 13">Apoplast</location>
    </subcellularLocation>
</comment>
<dbReference type="AlphaFoldDB" id="A0A6P6UHN0"/>
<evidence type="ECO:0000256" key="7">
    <source>
        <dbReference type="ARBA" id="ARBA00022723"/>
    </source>
</evidence>
<evidence type="ECO:0000256" key="5">
    <source>
        <dbReference type="ARBA" id="ARBA00022523"/>
    </source>
</evidence>